<gene>
    <name evidence="1" type="ORF">EJD97_012192</name>
</gene>
<reference evidence="1" key="1">
    <citation type="submission" date="2019-05" db="EMBL/GenBank/DDBJ databases">
        <title>The de novo reference genome and transcriptome assemblies of the wild tomato species Solanum chilense.</title>
        <authorList>
            <person name="Stam R."/>
            <person name="Nosenko T."/>
            <person name="Hoerger A.C."/>
            <person name="Stephan W."/>
            <person name="Seidel M.A."/>
            <person name="Kuhn J.M.M."/>
            <person name="Haberer G."/>
            <person name="Tellier A."/>
        </authorList>
    </citation>
    <scope>NUCLEOTIDE SEQUENCE</scope>
    <source>
        <tissue evidence="1">Mature leaves</tissue>
    </source>
</reference>
<evidence type="ECO:0000313" key="1">
    <source>
        <dbReference type="EMBL" id="TMX04003.1"/>
    </source>
</evidence>
<protein>
    <recommendedName>
        <fullName evidence="2">Gag-pol polyprotein</fullName>
    </recommendedName>
</protein>
<proteinExistence type="predicted"/>
<sequence length="111" mass="11938">MRNTGRRVGKAADGGNQAYPQSLAAADKVSVNPSGFTYGEDITAQAAKEVSSNENPHAGTMDSRLMDFTITTPLVYYGSKTDEDPQEFIYEINKILCAMGVDQEANAKLTA</sequence>
<accession>A0A6N2C8K8</accession>
<evidence type="ECO:0008006" key="2">
    <source>
        <dbReference type="Google" id="ProtNLM"/>
    </source>
</evidence>
<dbReference type="AlphaFoldDB" id="A0A6N2C8K8"/>
<name>A0A6N2C8K8_SOLCI</name>
<comment type="caution">
    <text evidence="1">The sequence shown here is derived from an EMBL/GenBank/DDBJ whole genome shotgun (WGS) entry which is preliminary data.</text>
</comment>
<organism evidence="1">
    <name type="scientific">Solanum chilense</name>
    <name type="common">Tomato</name>
    <name type="synonym">Lycopersicon chilense</name>
    <dbReference type="NCBI Taxonomy" id="4083"/>
    <lineage>
        <taxon>Eukaryota</taxon>
        <taxon>Viridiplantae</taxon>
        <taxon>Streptophyta</taxon>
        <taxon>Embryophyta</taxon>
        <taxon>Tracheophyta</taxon>
        <taxon>Spermatophyta</taxon>
        <taxon>Magnoliopsida</taxon>
        <taxon>eudicotyledons</taxon>
        <taxon>Gunneridae</taxon>
        <taxon>Pentapetalae</taxon>
        <taxon>asterids</taxon>
        <taxon>lamiids</taxon>
        <taxon>Solanales</taxon>
        <taxon>Solanaceae</taxon>
        <taxon>Solanoideae</taxon>
        <taxon>Solaneae</taxon>
        <taxon>Solanum</taxon>
        <taxon>Solanum subgen. Lycopersicon</taxon>
    </lineage>
</organism>
<dbReference type="EMBL" id="RXGB01000311">
    <property type="protein sequence ID" value="TMX04003.1"/>
    <property type="molecule type" value="Genomic_DNA"/>
</dbReference>